<evidence type="ECO:0000256" key="9">
    <source>
        <dbReference type="ARBA" id="ARBA00022842"/>
    </source>
</evidence>
<evidence type="ECO:0000256" key="7">
    <source>
        <dbReference type="ARBA" id="ARBA00022723"/>
    </source>
</evidence>
<dbReference type="Gene3D" id="3.30.1490.100">
    <property type="entry name" value="DNA polymerase, Y-family, little finger domain"/>
    <property type="match status" value="1"/>
</dbReference>
<dbReference type="SUPFAM" id="SSF56672">
    <property type="entry name" value="DNA/RNA polymerases"/>
    <property type="match status" value="1"/>
</dbReference>
<organism evidence="15 16">
    <name type="scientific">Grifola frondosa</name>
    <name type="common">Maitake</name>
    <name type="synonym">Polyporus frondosus</name>
    <dbReference type="NCBI Taxonomy" id="5627"/>
    <lineage>
        <taxon>Eukaryota</taxon>
        <taxon>Fungi</taxon>
        <taxon>Dikarya</taxon>
        <taxon>Basidiomycota</taxon>
        <taxon>Agaricomycotina</taxon>
        <taxon>Agaricomycetes</taxon>
        <taxon>Polyporales</taxon>
        <taxon>Grifolaceae</taxon>
        <taxon>Grifola</taxon>
    </lineage>
</organism>
<accession>A0A1C7M258</accession>
<evidence type="ECO:0000256" key="6">
    <source>
        <dbReference type="ARBA" id="ARBA00022705"/>
    </source>
</evidence>
<dbReference type="GO" id="GO:0070987">
    <property type="term" value="P:error-free translesion synthesis"/>
    <property type="evidence" value="ECO:0007669"/>
    <property type="project" value="UniProtKB-ARBA"/>
</dbReference>
<evidence type="ECO:0000256" key="11">
    <source>
        <dbReference type="ARBA" id="ARBA00023204"/>
    </source>
</evidence>
<feature type="region of interest" description="Disordered" evidence="13">
    <location>
        <begin position="523"/>
        <end position="592"/>
    </location>
</feature>
<evidence type="ECO:0000256" key="2">
    <source>
        <dbReference type="ARBA" id="ARBA00012417"/>
    </source>
</evidence>
<comment type="catalytic activity">
    <reaction evidence="12">
        <text>DNA(n) + a 2'-deoxyribonucleoside 5'-triphosphate = DNA(n+1) + diphosphate</text>
        <dbReference type="Rhea" id="RHEA:22508"/>
        <dbReference type="Rhea" id="RHEA-COMP:17339"/>
        <dbReference type="Rhea" id="RHEA-COMP:17340"/>
        <dbReference type="ChEBI" id="CHEBI:33019"/>
        <dbReference type="ChEBI" id="CHEBI:61560"/>
        <dbReference type="ChEBI" id="CHEBI:173112"/>
        <dbReference type="EC" id="2.7.7.7"/>
    </reaction>
</comment>
<dbReference type="STRING" id="5627.A0A1C7M258"/>
<evidence type="ECO:0000256" key="10">
    <source>
        <dbReference type="ARBA" id="ARBA00022932"/>
    </source>
</evidence>
<dbReference type="GO" id="GO:0005634">
    <property type="term" value="C:nucleus"/>
    <property type="evidence" value="ECO:0007669"/>
    <property type="project" value="TreeGrafter"/>
</dbReference>
<dbReference type="CDD" id="cd03586">
    <property type="entry name" value="PolY_Pol_IV_kappa"/>
    <property type="match status" value="1"/>
</dbReference>
<sequence length="694" mass="76590">MWLRVATSQTIPESETLVRRLAGPSTTKAGLAKDQTEINRVIAEASKGSKFYEARTNICMISKASISEMLNKGWINLSVFPFMDIVIIAHICCHDTRKLVKLEAQRDLSQIIVHVDMDAFYASVELLDDPTLDGKPFGVGHGVLTTASYEARKFGVRSGMPSFIAKKLCPDLVVVANNFHRYTEVSRQVMDIFRRYDPNMCAAGCDEGYLNITRYCNEHQLAANDCVQQMRDMVRAETKLTVSAGIAPNKMLAKICSDKNKPNGQFKLEFDSCAIKAFMRNMSIRKLPGVGRVNERLLESIGIKTCGDIYSHRATLSLMDKQFGLNFLLQAYLGIASNVVQPGQREERKSIGAERTFSPIGDQAKILAKLEEVATELEHDMERGDWTGKTLTLKFKLDTYQAFTRAKSFTRWISTKKEDLFMIGKELLMPELPLTLRLIGLRVTKLKDLRADVQSAAGGIKRFFESAQSNSSPRKKRRLNADEEQAGDEGPSLTQDGFEDAMPGYHEHADSDELDAQIGQLDHSPLSSALPGMTTSSEHDGQSQFSLQKQPHARPPHSAPASSQNTAVASSSRVAKPVSTISNPKPQSACHTTSNSFYPGLAATVGAEVPAVGATDTALSGGSVQAQTCPICGKTIDVDNREFNDTLTSVSARKRSGKLKFLLPYSHRREGTSLTHERQLLKERPEGIRGDTDF</sequence>
<dbReference type="InterPro" id="IPR017961">
    <property type="entry name" value="DNA_pol_Y-fam_little_finger"/>
</dbReference>
<evidence type="ECO:0000256" key="5">
    <source>
        <dbReference type="ARBA" id="ARBA00022695"/>
    </source>
</evidence>
<keyword evidence="4" id="KW-0808">Transferase</keyword>
<dbReference type="InterPro" id="IPR001126">
    <property type="entry name" value="UmuC"/>
</dbReference>
<dbReference type="InterPro" id="IPR022880">
    <property type="entry name" value="DNApol_IV"/>
</dbReference>
<dbReference type="Gene3D" id="1.10.150.810">
    <property type="match status" value="2"/>
</dbReference>
<dbReference type="OrthoDB" id="1747274at2759"/>
<evidence type="ECO:0000256" key="12">
    <source>
        <dbReference type="ARBA" id="ARBA00049244"/>
    </source>
</evidence>
<dbReference type="GO" id="GO:0042276">
    <property type="term" value="P:error-prone translesion synthesis"/>
    <property type="evidence" value="ECO:0007669"/>
    <property type="project" value="TreeGrafter"/>
</dbReference>
<feature type="region of interest" description="Disordered" evidence="13">
    <location>
        <begin position="464"/>
        <end position="507"/>
    </location>
</feature>
<evidence type="ECO:0000256" key="8">
    <source>
        <dbReference type="ARBA" id="ARBA00022763"/>
    </source>
</evidence>
<keyword evidence="10" id="KW-0239">DNA-directed DNA polymerase</keyword>
<dbReference type="FunFam" id="3.40.1170.60:FF:000014">
    <property type="entry name" value="Related to DNA polymerase kappa"/>
    <property type="match status" value="1"/>
</dbReference>
<dbReference type="SUPFAM" id="SSF100879">
    <property type="entry name" value="Lesion bypass DNA polymerase (Y-family), little finger domain"/>
    <property type="match status" value="1"/>
</dbReference>
<dbReference type="GO" id="GO:0003887">
    <property type="term" value="F:DNA-directed DNA polymerase activity"/>
    <property type="evidence" value="ECO:0007669"/>
    <property type="project" value="UniProtKB-KW"/>
</dbReference>
<dbReference type="EMBL" id="LUGG01000013">
    <property type="protein sequence ID" value="OBZ70557.1"/>
    <property type="molecule type" value="Genomic_DNA"/>
</dbReference>
<dbReference type="OMA" id="EVYTRQV"/>
<dbReference type="Gene3D" id="3.30.70.270">
    <property type="match status" value="1"/>
</dbReference>
<dbReference type="GO" id="GO:0046872">
    <property type="term" value="F:metal ion binding"/>
    <property type="evidence" value="ECO:0007669"/>
    <property type="project" value="UniProtKB-KW"/>
</dbReference>
<evidence type="ECO:0000256" key="13">
    <source>
        <dbReference type="SAM" id="MobiDB-lite"/>
    </source>
</evidence>
<dbReference type="Gene3D" id="3.40.1170.60">
    <property type="match status" value="1"/>
</dbReference>
<dbReference type="AlphaFoldDB" id="A0A1C7M258"/>
<feature type="compositionally biased region" description="Polar residues" evidence="13">
    <location>
        <begin position="564"/>
        <end position="592"/>
    </location>
</feature>
<keyword evidence="8" id="KW-0227">DNA damage</keyword>
<protein>
    <recommendedName>
        <fullName evidence="3">DNA polymerase kappa</fullName>
        <ecNumber evidence="2">2.7.7.7</ecNumber>
    </recommendedName>
</protein>
<feature type="domain" description="UmuC" evidence="14">
    <location>
        <begin position="112"/>
        <end position="291"/>
    </location>
</feature>
<comment type="caution">
    <text evidence="15">The sequence shown here is derived from an EMBL/GenBank/DDBJ whole genome shotgun (WGS) entry which is preliminary data.</text>
</comment>
<keyword evidence="6" id="KW-0235">DNA replication</keyword>
<proteinExistence type="inferred from homology"/>
<keyword evidence="7" id="KW-0479">Metal-binding</keyword>
<dbReference type="PANTHER" id="PTHR11076:SF33">
    <property type="entry name" value="DNA POLYMERASE KAPPA"/>
    <property type="match status" value="1"/>
</dbReference>
<keyword evidence="16" id="KW-1185">Reference proteome</keyword>
<evidence type="ECO:0000313" key="15">
    <source>
        <dbReference type="EMBL" id="OBZ70557.1"/>
    </source>
</evidence>
<keyword evidence="11" id="KW-0234">DNA repair</keyword>
<dbReference type="GO" id="GO:0006260">
    <property type="term" value="P:DNA replication"/>
    <property type="evidence" value="ECO:0007669"/>
    <property type="project" value="UniProtKB-KW"/>
</dbReference>
<dbReference type="InterPro" id="IPR024728">
    <property type="entry name" value="PolY_HhH_motif"/>
</dbReference>
<gene>
    <name evidence="15" type="primary">mug40</name>
    <name evidence="15" type="ORF">A0H81_09072</name>
</gene>
<evidence type="ECO:0000256" key="4">
    <source>
        <dbReference type="ARBA" id="ARBA00022679"/>
    </source>
</evidence>
<dbReference type="EC" id="2.7.7.7" evidence="2"/>
<dbReference type="Pfam" id="PF11798">
    <property type="entry name" value="IMS_HHH"/>
    <property type="match status" value="1"/>
</dbReference>
<reference evidence="15 16" key="1">
    <citation type="submission" date="2016-03" db="EMBL/GenBank/DDBJ databases">
        <title>Whole genome sequencing of Grifola frondosa 9006-11.</title>
        <authorList>
            <person name="Min B."/>
            <person name="Park H."/>
            <person name="Kim J.-G."/>
            <person name="Cho H."/>
            <person name="Oh Y.-L."/>
            <person name="Kong W.-S."/>
            <person name="Choi I.-G."/>
        </authorList>
    </citation>
    <scope>NUCLEOTIDE SEQUENCE [LARGE SCALE GENOMIC DNA]</scope>
    <source>
        <strain evidence="15 16">9006-11</strain>
    </source>
</reference>
<dbReference type="Pfam" id="PF00817">
    <property type="entry name" value="IMS"/>
    <property type="match status" value="1"/>
</dbReference>
<dbReference type="InterPro" id="IPR043502">
    <property type="entry name" value="DNA/RNA_pol_sf"/>
</dbReference>
<dbReference type="PROSITE" id="PS50173">
    <property type="entry name" value="UMUC"/>
    <property type="match status" value="1"/>
</dbReference>
<dbReference type="InterPro" id="IPR043128">
    <property type="entry name" value="Rev_trsase/Diguanyl_cyclase"/>
</dbReference>
<dbReference type="InterPro" id="IPR036775">
    <property type="entry name" value="DNA_pol_Y-fam_lit_finger_sf"/>
</dbReference>
<evidence type="ECO:0000256" key="3">
    <source>
        <dbReference type="ARBA" id="ARBA00016178"/>
    </source>
</evidence>
<name>A0A1C7M258_GRIFR</name>
<dbReference type="Pfam" id="PF11799">
    <property type="entry name" value="IMS_C"/>
    <property type="match status" value="1"/>
</dbReference>
<evidence type="ECO:0000259" key="14">
    <source>
        <dbReference type="PROSITE" id="PS50173"/>
    </source>
</evidence>
<dbReference type="PANTHER" id="PTHR11076">
    <property type="entry name" value="DNA REPAIR POLYMERASE UMUC / TRANSFERASE FAMILY MEMBER"/>
    <property type="match status" value="1"/>
</dbReference>
<dbReference type="FunFam" id="3.30.1490.100:FF:000004">
    <property type="entry name" value="DNA polymerase IV"/>
    <property type="match status" value="1"/>
</dbReference>
<dbReference type="GO" id="GO:0003684">
    <property type="term" value="F:damaged DNA binding"/>
    <property type="evidence" value="ECO:0007669"/>
    <property type="project" value="InterPro"/>
</dbReference>
<keyword evidence="9" id="KW-0460">Magnesium</keyword>
<dbReference type="GO" id="GO:0006281">
    <property type="term" value="P:DNA repair"/>
    <property type="evidence" value="ECO:0007669"/>
    <property type="project" value="UniProtKB-KW"/>
</dbReference>
<evidence type="ECO:0000313" key="16">
    <source>
        <dbReference type="Proteomes" id="UP000092993"/>
    </source>
</evidence>
<keyword evidence="5" id="KW-0548">Nucleotidyltransferase</keyword>
<dbReference type="InterPro" id="IPR050116">
    <property type="entry name" value="DNA_polymerase-Y"/>
</dbReference>
<dbReference type="NCBIfam" id="NF002677">
    <property type="entry name" value="PRK02406.1"/>
    <property type="match status" value="1"/>
</dbReference>
<dbReference type="Proteomes" id="UP000092993">
    <property type="component" value="Unassembled WGS sequence"/>
</dbReference>
<dbReference type="FunFam" id="3.30.70.270:FF:000014">
    <property type="entry name" value="DNA polymerase kappa subunit"/>
    <property type="match status" value="1"/>
</dbReference>
<evidence type="ECO:0000256" key="1">
    <source>
        <dbReference type="ARBA" id="ARBA00010945"/>
    </source>
</evidence>
<comment type="similarity">
    <text evidence="1">Belongs to the DNA polymerase type-Y family.</text>
</comment>